<keyword evidence="5" id="KW-1185">Reference proteome</keyword>
<dbReference type="PANTHER" id="PTHR33231:SF1">
    <property type="entry name" value="30S RIBOSOMAL PROTEIN"/>
    <property type="match status" value="1"/>
</dbReference>
<dbReference type="Gene3D" id="3.30.505.50">
    <property type="entry name" value="Sigma 54 modulation/S30EA ribosomal protein, C-terminal domain"/>
    <property type="match status" value="2"/>
</dbReference>
<dbReference type="PANTHER" id="PTHR33231">
    <property type="entry name" value="30S RIBOSOMAL PROTEIN"/>
    <property type="match status" value="1"/>
</dbReference>
<accession>A0A388T729</accession>
<dbReference type="AlphaFoldDB" id="A0A388T729"/>
<dbReference type="CDD" id="cd00552">
    <property type="entry name" value="RaiA"/>
    <property type="match status" value="1"/>
</dbReference>
<feature type="region of interest" description="Disordered" evidence="2">
    <location>
        <begin position="98"/>
        <end position="123"/>
    </location>
</feature>
<protein>
    <submittedName>
        <fullName evidence="4">Ribosomal subunit interface protein</fullName>
    </submittedName>
</protein>
<keyword evidence="1" id="KW-0810">Translation regulation</keyword>
<comment type="caution">
    <text evidence="4">The sequence shown here is derived from an EMBL/GenBank/DDBJ whole genome shotgun (WGS) entry which is preliminary data.</text>
</comment>
<name>A0A388T729_TERA1</name>
<dbReference type="NCBIfam" id="TIGR00741">
    <property type="entry name" value="yfiA"/>
    <property type="match status" value="1"/>
</dbReference>
<dbReference type="EMBL" id="BGZN01000001">
    <property type="protein sequence ID" value="GBR72521.1"/>
    <property type="molecule type" value="Genomic_DNA"/>
</dbReference>
<sequence>MKLTVHGHGLKITPAIREHAEKKFAKYKGMFPEALIADLNLEVKHIKNRDRAHVATVNMQLPQKNILRAESMTGDIYASIDELTAKLDAPLRKYQDKLKNDRKKRNFAAPPPLPRENDEPEEQGIKIIPEPKAAPKPMEPVEAVLQLNKSREAFYVFNNSKAAHIISVVYARRNNTYALMTFKKLYMKRAKLRKFKETPSTVPYTGGGVKITKICDIVSAAKPLTARDAAFKLEKNKKNEFLPFLNIETERVNVIYKKKQPRQFGLIEPSM</sequence>
<proteinExistence type="predicted"/>
<reference evidence="4 5" key="1">
    <citation type="journal article" date="2019" name="ISME J.">
        <title>Genome analyses of uncultured TG2/ZB3 bacteria in 'Margulisbacteria' specifically attached to ectosymbiotic spirochetes of protists in the termite gut.</title>
        <authorList>
            <person name="Utami Y.D."/>
            <person name="Kuwahara H."/>
            <person name="Igai K."/>
            <person name="Murakami T."/>
            <person name="Sugaya K."/>
            <person name="Morikawa T."/>
            <person name="Nagura Y."/>
            <person name="Yuki M."/>
            <person name="Deevong P."/>
            <person name="Inoue T."/>
            <person name="Kihara K."/>
            <person name="Lo N."/>
            <person name="Yamada A."/>
            <person name="Ohkuma M."/>
            <person name="Hongoh Y."/>
        </authorList>
    </citation>
    <scope>NUCLEOTIDE SEQUENCE [LARGE SCALE GENOMIC DNA]</scope>
    <source>
        <strain evidence="4">NkOx7-01</strain>
    </source>
</reference>
<dbReference type="InterPro" id="IPR032528">
    <property type="entry name" value="Ribosom_S30AE_C"/>
</dbReference>
<feature type="domain" description="Sigma 54 modulation/S30EA ribosomal protein C-terminal" evidence="3">
    <location>
        <begin position="220"/>
        <end position="260"/>
    </location>
</feature>
<organism evidence="4 5">
    <name type="scientific">Termititenax aidoneus</name>
    <dbReference type="NCBI Taxonomy" id="2218524"/>
    <lineage>
        <taxon>Bacteria</taxon>
        <taxon>Bacillati</taxon>
        <taxon>Candidatus Margulisiibacteriota</taxon>
        <taxon>Candidatus Termititenacia</taxon>
        <taxon>Candidatus Termititenacales</taxon>
        <taxon>Candidatus Termititenacaceae</taxon>
        <taxon>Candidatus Termititenax</taxon>
    </lineage>
</organism>
<evidence type="ECO:0000313" key="5">
    <source>
        <dbReference type="Proteomes" id="UP000269352"/>
    </source>
</evidence>
<dbReference type="Pfam" id="PF16321">
    <property type="entry name" value="Ribosom_S30AE_C"/>
    <property type="match status" value="2"/>
</dbReference>
<evidence type="ECO:0000256" key="2">
    <source>
        <dbReference type="SAM" id="MobiDB-lite"/>
    </source>
</evidence>
<dbReference type="Gene3D" id="3.30.160.100">
    <property type="entry name" value="Ribosome hibernation promotion factor-like"/>
    <property type="match status" value="1"/>
</dbReference>
<dbReference type="GO" id="GO:0022627">
    <property type="term" value="C:cytosolic small ribosomal subunit"/>
    <property type="evidence" value="ECO:0007669"/>
    <property type="project" value="TreeGrafter"/>
</dbReference>
<dbReference type="Pfam" id="PF02482">
    <property type="entry name" value="Ribosomal_S30AE"/>
    <property type="match status" value="1"/>
</dbReference>
<dbReference type="InterPro" id="IPR003489">
    <property type="entry name" value="RHF/RaiA"/>
</dbReference>
<dbReference type="SUPFAM" id="SSF69754">
    <property type="entry name" value="Ribosome binding protein Y (YfiA homologue)"/>
    <property type="match status" value="1"/>
</dbReference>
<dbReference type="InterPro" id="IPR050574">
    <property type="entry name" value="HPF/YfiA_ribosome-assoc"/>
</dbReference>
<evidence type="ECO:0000259" key="3">
    <source>
        <dbReference type="Pfam" id="PF16321"/>
    </source>
</evidence>
<dbReference type="InterPro" id="IPR036567">
    <property type="entry name" value="RHF-like"/>
</dbReference>
<dbReference type="GO" id="GO:0045900">
    <property type="term" value="P:negative regulation of translational elongation"/>
    <property type="evidence" value="ECO:0007669"/>
    <property type="project" value="TreeGrafter"/>
</dbReference>
<evidence type="ECO:0000313" key="4">
    <source>
        <dbReference type="EMBL" id="GBR72521.1"/>
    </source>
</evidence>
<evidence type="ECO:0000256" key="1">
    <source>
        <dbReference type="ARBA" id="ARBA00022845"/>
    </source>
</evidence>
<dbReference type="GO" id="GO:0043024">
    <property type="term" value="F:ribosomal small subunit binding"/>
    <property type="evidence" value="ECO:0007669"/>
    <property type="project" value="TreeGrafter"/>
</dbReference>
<dbReference type="Proteomes" id="UP000269352">
    <property type="component" value="Unassembled WGS sequence"/>
</dbReference>
<gene>
    <name evidence="4" type="primary">yvyD</name>
    <name evidence="4" type="ORF">NO1_0033</name>
</gene>
<feature type="domain" description="Sigma 54 modulation/S30EA ribosomal protein C-terminal" evidence="3">
    <location>
        <begin position="126"/>
        <end position="179"/>
    </location>
</feature>
<dbReference type="InterPro" id="IPR038416">
    <property type="entry name" value="Ribosom_S30AE_C_sf"/>
</dbReference>